<organism evidence="2 3">
    <name type="scientific">Araneus ventricosus</name>
    <name type="common">Orbweaver spider</name>
    <name type="synonym">Epeira ventricosa</name>
    <dbReference type="NCBI Taxonomy" id="182803"/>
    <lineage>
        <taxon>Eukaryota</taxon>
        <taxon>Metazoa</taxon>
        <taxon>Ecdysozoa</taxon>
        <taxon>Arthropoda</taxon>
        <taxon>Chelicerata</taxon>
        <taxon>Arachnida</taxon>
        <taxon>Araneae</taxon>
        <taxon>Araneomorphae</taxon>
        <taxon>Entelegynae</taxon>
        <taxon>Araneoidea</taxon>
        <taxon>Araneidae</taxon>
        <taxon>Araneus</taxon>
    </lineage>
</organism>
<feature type="transmembrane region" description="Helical" evidence="1">
    <location>
        <begin position="59"/>
        <end position="82"/>
    </location>
</feature>
<evidence type="ECO:0000313" key="2">
    <source>
        <dbReference type="EMBL" id="GBN20371.1"/>
    </source>
</evidence>
<evidence type="ECO:0000313" key="3">
    <source>
        <dbReference type="Proteomes" id="UP000499080"/>
    </source>
</evidence>
<accession>A0A4Y2M016</accession>
<evidence type="ECO:0000256" key="1">
    <source>
        <dbReference type="SAM" id="Phobius"/>
    </source>
</evidence>
<sequence>MLDFIYRVHCVVELSCSHVNGRRDNVPLSDFTQNFRDTDDSRIPKPSSLLRMRQTQWRLFAQMIVVLALCPETLGLKIYLYIVSLSFATRRPYGRYNTGALVDHTKLLLVFWTSYNQQLTYTKRK</sequence>
<keyword evidence="3" id="KW-1185">Reference proteome</keyword>
<dbReference type="Proteomes" id="UP000499080">
    <property type="component" value="Unassembled WGS sequence"/>
</dbReference>
<gene>
    <name evidence="2" type="ORF">AVEN_140356_1</name>
</gene>
<keyword evidence="1" id="KW-0812">Transmembrane</keyword>
<dbReference type="EMBL" id="BGPR01006606">
    <property type="protein sequence ID" value="GBN20371.1"/>
    <property type="molecule type" value="Genomic_DNA"/>
</dbReference>
<reference evidence="2 3" key="1">
    <citation type="journal article" date="2019" name="Sci. Rep.">
        <title>Orb-weaving spider Araneus ventricosus genome elucidates the spidroin gene catalogue.</title>
        <authorList>
            <person name="Kono N."/>
            <person name="Nakamura H."/>
            <person name="Ohtoshi R."/>
            <person name="Moran D.A.P."/>
            <person name="Shinohara A."/>
            <person name="Yoshida Y."/>
            <person name="Fujiwara M."/>
            <person name="Mori M."/>
            <person name="Tomita M."/>
            <person name="Arakawa K."/>
        </authorList>
    </citation>
    <scope>NUCLEOTIDE SEQUENCE [LARGE SCALE GENOMIC DNA]</scope>
</reference>
<comment type="caution">
    <text evidence="2">The sequence shown here is derived from an EMBL/GenBank/DDBJ whole genome shotgun (WGS) entry which is preliminary data.</text>
</comment>
<keyword evidence="1" id="KW-1133">Transmembrane helix</keyword>
<proteinExistence type="predicted"/>
<dbReference type="AlphaFoldDB" id="A0A4Y2M016"/>
<protein>
    <submittedName>
        <fullName evidence="2">Uncharacterized protein</fullName>
    </submittedName>
</protein>
<name>A0A4Y2M016_ARAVE</name>
<keyword evidence="1" id="KW-0472">Membrane</keyword>